<protein>
    <recommendedName>
        <fullName evidence="7 17">Phosphoenolpyruvate-protein phosphotransferase</fullName>
        <ecNumber evidence="6 17">2.7.3.9</ecNumber>
    </recommendedName>
    <alternativeName>
        <fullName evidence="16 17">Phosphotransferase system, enzyme I</fullName>
    </alternativeName>
</protein>
<dbReference type="SUPFAM" id="SSF51621">
    <property type="entry name" value="Phosphoenolpyruvate/pyruvate domain"/>
    <property type="match status" value="1"/>
</dbReference>
<evidence type="ECO:0000256" key="3">
    <source>
        <dbReference type="ARBA" id="ARBA00002728"/>
    </source>
</evidence>
<feature type="domain" description="Phosphotransferase system enzyme I N-terminal" evidence="23">
    <location>
        <begin position="3"/>
        <end position="126"/>
    </location>
</feature>
<dbReference type="InterPro" id="IPR023151">
    <property type="entry name" value="PEP_util_CS"/>
</dbReference>
<dbReference type="GO" id="GO:0008965">
    <property type="term" value="F:phosphoenolpyruvate-protein phosphotransferase activity"/>
    <property type="evidence" value="ECO:0007669"/>
    <property type="project" value="UniProtKB-EC"/>
</dbReference>
<dbReference type="Gene3D" id="1.10.274.10">
    <property type="entry name" value="PtsI, HPr-binding domain"/>
    <property type="match status" value="1"/>
</dbReference>
<dbReference type="InterPro" id="IPR050499">
    <property type="entry name" value="PEP-utilizing_PTS_enzyme"/>
</dbReference>
<dbReference type="InterPro" id="IPR036637">
    <property type="entry name" value="Phosphohistidine_dom_sf"/>
</dbReference>
<evidence type="ECO:0000256" key="9">
    <source>
        <dbReference type="ARBA" id="ARBA00022490"/>
    </source>
</evidence>
<dbReference type="FunFam" id="3.20.20.60:FF:000007">
    <property type="entry name" value="Phosphoenolpyruvate-protein phosphotransferase"/>
    <property type="match status" value="1"/>
</dbReference>
<dbReference type="InterPro" id="IPR040442">
    <property type="entry name" value="Pyrv_kinase-like_dom_sf"/>
</dbReference>
<dbReference type="GO" id="GO:0009401">
    <property type="term" value="P:phosphoenolpyruvate-dependent sugar phosphotransferase system"/>
    <property type="evidence" value="ECO:0007669"/>
    <property type="project" value="UniProtKB-KW"/>
</dbReference>
<feature type="binding site" evidence="20">
    <location>
        <position position="455"/>
    </location>
    <ligand>
        <name>Mg(2+)</name>
        <dbReference type="ChEBI" id="CHEBI:18420"/>
    </ligand>
</feature>
<keyword evidence="14 17" id="KW-0418">Kinase</keyword>
<evidence type="ECO:0000256" key="16">
    <source>
        <dbReference type="ARBA" id="ARBA00033235"/>
    </source>
</evidence>
<dbReference type="NCBIfam" id="TIGR01417">
    <property type="entry name" value="PTS_I_fam"/>
    <property type="match status" value="1"/>
</dbReference>
<evidence type="ECO:0000256" key="8">
    <source>
        <dbReference type="ARBA" id="ARBA00022448"/>
    </source>
</evidence>
<keyword evidence="8 17" id="KW-0813">Transport</keyword>
<dbReference type="PANTHER" id="PTHR46244:SF3">
    <property type="entry name" value="PHOSPHOENOLPYRUVATE-PROTEIN PHOSPHOTRANSFERASE"/>
    <property type="match status" value="1"/>
</dbReference>
<dbReference type="Pfam" id="PF05524">
    <property type="entry name" value="PEP-utilisers_N"/>
    <property type="match status" value="1"/>
</dbReference>
<proteinExistence type="inferred from homology"/>
<evidence type="ECO:0000259" key="23">
    <source>
        <dbReference type="Pfam" id="PF05524"/>
    </source>
</evidence>
<dbReference type="GO" id="GO:0046872">
    <property type="term" value="F:metal ion binding"/>
    <property type="evidence" value="ECO:0007669"/>
    <property type="project" value="UniProtKB-KW"/>
</dbReference>
<dbReference type="InterPro" id="IPR008279">
    <property type="entry name" value="PEP-util_enz_mobile_dom"/>
</dbReference>
<feature type="active site" description="Proton donor" evidence="18">
    <location>
        <position position="502"/>
    </location>
</feature>
<evidence type="ECO:0000256" key="7">
    <source>
        <dbReference type="ARBA" id="ARBA00016544"/>
    </source>
</evidence>
<dbReference type="InterPro" id="IPR008731">
    <property type="entry name" value="PTS_EIN"/>
</dbReference>
<dbReference type="OrthoDB" id="9765468at2"/>
<dbReference type="Gene3D" id="3.20.20.60">
    <property type="entry name" value="Phosphoenolpyruvate-binding domains"/>
    <property type="match status" value="1"/>
</dbReference>
<sequence>MLKGVAASPGIAIGKVFLYTKEKAVINVQNIDESKVEYEIERFKKALQVTQQQIKKIKEDALREFGPDKAEIFEAHFMLASDPELIEGVESMIKNERITADNAVNKVIEQNASVMESLNDEYLKERAVDLRDVGSRIINNLLGVKSMSLSDLEEQVIIIAKDLTPSDTATMKKEMVLGFATDVGGRTSHTAIMARSLEIPAVVGLGNVTSLVSEGDTIIVDGLEGVVIVNPHENTINEYKTKKENYDKKVEKLRKLKDLPAVTPDGKKVMLVANIGTPKDVKSALANGAEGVGLFRTEFLYMDRTTLPTEEEQFEAYKEVAEKMEGRPVTIRTLDIGGDKELPYLNMQKEMNPFLGYRAIRLCLDRKDIFKTQLRALLRASAYGNIHIMYPMISSITDVRRANAVLNEVKAELDKEGIKYDKNVKVGIMVEIPSAAITADILAKEVDFFSIGTNDLCQYTLAVDRMDEHVKDYYQPFNPAILRLIKLVIDAAHKEGKFAAMCGEMAGDPLATVILLGLGLDEFSMSSTSIPTIKDIIRNTEYEKAKEIVEKVLNMAEAEEIQKMMEDIIKNID</sequence>
<evidence type="ECO:0000313" key="24">
    <source>
        <dbReference type="EMBL" id="AIS53231.1"/>
    </source>
</evidence>
<evidence type="ECO:0000256" key="13">
    <source>
        <dbReference type="ARBA" id="ARBA00022723"/>
    </source>
</evidence>
<dbReference type="InterPro" id="IPR024692">
    <property type="entry name" value="PTS_EI"/>
</dbReference>
<name>A0A097ATU1_THEKI</name>
<dbReference type="Proteomes" id="UP000029669">
    <property type="component" value="Chromosome"/>
</dbReference>
<dbReference type="HOGENOM" id="CLU_007308_7_0_9"/>
<feature type="binding site" evidence="19">
    <location>
        <position position="296"/>
    </location>
    <ligand>
        <name>phosphoenolpyruvate</name>
        <dbReference type="ChEBI" id="CHEBI:58702"/>
    </ligand>
</feature>
<keyword evidence="13 17" id="KW-0479">Metal-binding</keyword>
<dbReference type="InterPro" id="IPR015813">
    <property type="entry name" value="Pyrv/PenolPyrv_kinase-like_dom"/>
</dbReference>
<feature type="active site" description="Tele-phosphohistidine intermediate" evidence="18">
    <location>
        <position position="189"/>
    </location>
</feature>
<dbReference type="GO" id="GO:0016301">
    <property type="term" value="F:kinase activity"/>
    <property type="evidence" value="ECO:0007669"/>
    <property type="project" value="UniProtKB-KW"/>
</dbReference>
<evidence type="ECO:0000256" key="5">
    <source>
        <dbReference type="ARBA" id="ARBA00007837"/>
    </source>
</evidence>
<evidence type="ECO:0000256" key="19">
    <source>
        <dbReference type="PIRSR" id="PIRSR000732-2"/>
    </source>
</evidence>
<evidence type="ECO:0000256" key="6">
    <source>
        <dbReference type="ARBA" id="ARBA00012232"/>
    </source>
</evidence>
<dbReference type="EMBL" id="CP009170">
    <property type="protein sequence ID" value="AIS53231.1"/>
    <property type="molecule type" value="Genomic_DNA"/>
</dbReference>
<dbReference type="Gene3D" id="3.50.30.10">
    <property type="entry name" value="Phosphohistidine domain"/>
    <property type="match status" value="1"/>
</dbReference>
<dbReference type="Pfam" id="PF02896">
    <property type="entry name" value="PEP-utilizers_C"/>
    <property type="match status" value="1"/>
</dbReference>
<dbReference type="GO" id="GO:0005737">
    <property type="term" value="C:cytoplasm"/>
    <property type="evidence" value="ECO:0007669"/>
    <property type="project" value="UniProtKB-SubCell"/>
</dbReference>
<dbReference type="InterPro" id="IPR018274">
    <property type="entry name" value="PEP_util_AS"/>
</dbReference>
<dbReference type="InterPro" id="IPR000121">
    <property type="entry name" value="PEP_util_C"/>
</dbReference>
<dbReference type="SUPFAM" id="SSF47831">
    <property type="entry name" value="Enzyme I of the PEP:sugar phosphotransferase system HPr-binding (sub)domain"/>
    <property type="match status" value="1"/>
</dbReference>
<feature type="binding site" evidence="19">
    <location>
        <position position="465"/>
    </location>
    <ligand>
        <name>phosphoenolpyruvate</name>
        <dbReference type="ChEBI" id="CHEBI:58702"/>
    </ligand>
</feature>
<feature type="binding site" evidence="19">
    <location>
        <position position="332"/>
    </location>
    <ligand>
        <name>phosphoenolpyruvate</name>
        <dbReference type="ChEBI" id="CHEBI:58702"/>
    </ligand>
</feature>
<keyword evidence="9 17" id="KW-0963">Cytoplasm</keyword>
<evidence type="ECO:0000259" key="22">
    <source>
        <dbReference type="Pfam" id="PF02896"/>
    </source>
</evidence>
<evidence type="ECO:0000256" key="11">
    <source>
        <dbReference type="ARBA" id="ARBA00022679"/>
    </source>
</evidence>
<feature type="domain" description="PEP-utilising enzyme mobile" evidence="21">
    <location>
        <begin position="153"/>
        <end position="225"/>
    </location>
</feature>
<dbReference type="PROSITE" id="PS00370">
    <property type="entry name" value="PEP_ENZYMES_PHOS_SITE"/>
    <property type="match status" value="1"/>
</dbReference>
<dbReference type="PANTHER" id="PTHR46244">
    <property type="entry name" value="PHOSPHOENOLPYRUVATE-PROTEIN PHOSPHOTRANSFERASE"/>
    <property type="match status" value="1"/>
</dbReference>
<evidence type="ECO:0000256" key="20">
    <source>
        <dbReference type="PIRSR" id="PIRSR000732-3"/>
    </source>
</evidence>
<feature type="domain" description="PEP-utilising enzyme C-terminal" evidence="22">
    <location>
        <begin position="252"/>
        <end position="541"/>
    </location>
</feature>
<evidence type="ECO:0000256" key="17">
    <source>
        <dbReference type="PIRNR" id="PIRNR000732"/>
    </source>
</evidence>
<reference evidence="25" key="1">
    <citation type="journal article" date="2015" name="Genome Announc.">
        <title>Whole-Genome Sequences of 80 Environmental and Clinical Isolates of Burkholderia pseudomallei.</title>
        <authorList>
            <person name="Johnson S.L."/>
            <person name="Baker A.L."/>
            <person name="Chain P.S."/>
            <person name="Currie B.J."/>
            <person name="Daligault H.E."/>
            <person name="Davenport K.W."/>
            <person name="Davis C.B."/>
            <person name="Inglis T.J."/>
            <person name="Kaestli M."/>
            <person name="Koren S."/>
            <person name="Mayo M."/>
            <person name="Merritt A.J."/>
            <person name="Price E.P."/>
            <person name="Sarovich D.S."/>
            <person name="Warner J."/>
            <person name="Rosovitz M.J."/>
        </authorList>
    </citation>
    <scope>NUCLEOTIDE SEQUENCE [LARGE SCALE GENOMIC DNA]</scope>
    <source>
        <strain evidence="25">DSM 2030</strain>
    </source>
</reference>
<dbReference type="AlphaFoldDB" id="A0A097ATU1"/>
<evidence type="ECO:0000256" key="18">
    <source>
        <dbReference type="PIRSR" id="PIRSR000732-1"/>
    </source>
</evidence>
<dbReference type="InterPro" id="IPR006318">
    <property type="entry name" value="PTS_EI-like"/>
</dbReference>
<accession>A0A097ATU1</accession>
<evidence type="ECO:0000256" key="15">
    <source>
        <dbReference type="ARBA" id="ARBA00022842"/>
    </source>
</evidence>
<evidence type="ECO:0000256" key="12">
    <source>
        <dbReference type="ARBA" id="ARBA00022683"/>
    </source>
</evidence>
<dbReference type="PROSITE" id="PS00742">
    <property type="entry name" value="PEP_ENZYMES_2"/>
    <property type="match status" value="1"/>
</dbReference>
<dbReference type="InterPro" id="IPR036618">
    <property type="entry name" value="PtsI_HPr-bd_sf"/>
</dbReference>
<gene>
    <name evidence="24" type="primary">ptsI</name>
    <name evidence="24" type="ORF">TKV_c20980</name>
</gene>
<keyword evidence="25" id="KW-1185">Reference proteome</keyword>
<evidence type="ECO:0000256" key="2">
    <source>
        <dbReference type="ARBA" id="ARBA00001946"/>
    </source>
</evidence>
<evidence type="ECO:0000256" key="14">
    <source>
        <dbReference type="ARBA" id="ARBA00022777"/>
    </source>
</evidence>
<feature type="binding site" evidence="19">
    <location>
        <begin position="454"/>
        <end position="455"/>
    </location>
    <ligand>
        <name>phosphoenolpyruvate</name>
        <dbReference type="ChEBI" id="CHEBI:58702"/>
    </ligand>
</feature>
<feature type="binding site" evidence="20">
    <location>
        <position position="431"/>
    </location>
    <ligand>
        <name>Mg(2+)</name>
        <dbReference type="ChEBI" id="CHEBI:18420"/>
    </ligand>
</feature>
<evidence type="ECO:0000256" key="10">
    <source>
        <dbReference type="ARBA" id="ARBA00022597"/>
    </source>
</evidence>
<keyword evidence="15 17" id="KW-0460">Magnesium</keyword>
<dbReference type="RefSeq" id="WP_049685849.1">
    <property type="nucleotide sequence ID" value="NZ_CP009170.1"/>
</dbReference>
<dbReference type="eggNOG" id="COG1080">
    <property type="taxonomic scope" value="Bacteria"/>
</dbReference>
<evidence type="ECO:0000256" key="1">
    <source>
        <dbReference type="ARBA" id="ARBA00000683"/>
    </source>
</evidence>
<keyword evidence="12 17" id="KW-0598">Phosphotransferase system</keyword>
<dbReference type="Pfam" id="PF00391">
    <property type="entry name" value="PEP-utilizers"/>
    <property type="match status" value="1"/>
</dbReference>
<evidence type="ECO:0000313" key="25">
    <source>
        <dbReference type="Proteomes" id="UP000029669"/>
    </source>
</evidence>
<dbReference type="EC" id="2.7.3.9" evidence="6 17"/>
<comment type="cofactor">
    <cofactor evidence="2 17 20">
        <name>Mg(2+)</name>
        <dbReference type="ChEBI" id="CHEBI:18420"/>
    </cofactor>
</comment>
<keyword evidence="10 17" id="KW-0762">Sugar transport</keyword>
<evidence type="ECO:0000256" key="4">
    <source>
        <dbReference type="ARBA" id="ARBA00004496"/>
    </source>
</evidence>
<comment type="subcellular location">
    <subcellularLocation>
        <location evidence="4 17">Cytoplasm</location>
    </subcellularLocation>
</comment>
<comment type="similarity">
    <text evidence="5 17">Belongs to the PEP-utilizing enzyme family.</text>
</comment>
<dbReference type="STRING" id="2325.TKV_c20980"/>
<organism evidence="24 25">
    <name type="scientific">Thermoanaerobacter kivui</name>
    <name type="common">Acetogenium kivui</name>
    <dbReference type="NCBI Taxonomy" id="2325"/>
    <lineage>
        <taxon>Bacteria</taxon>
        <taxon>Bacillati</taxon>
        <taxon>Bacillota</taxon>
        <taxon>Clostridia</taxon>
        <taxon>Thermoanaerobacterales</taxon>
        <taxon>Thermoanaerobacteraceae</taxon>
        <taxon>Thermoanaerobacter</taxon>
    </lineage>
</organism>
<evidence type="ECO:0000259" key="21">
    <source>
        <dbReference type="Pfam" id="PF00391"/>
    </source>
</evidence>
<dbReference type="SUPFAM" id="SSF52009">
    <property type="entry name" value="Phosphohistidine domain"/>
    <property type="match status" value="1"/>
</dbReference>
<keyword evidence="24" id="KW-0670">Pyruvate</keyword>
<dbReference type="KEGG" id="tki:TKV_c20980"/>
<dbReference type="PIRSF" id="PIRSF000732">
    <property type="entry name" value="PTS_enzyme_I"/>
    <property type="match status" value="1"/>
</dbReference>
<keyword evidence="11 17" id="KW-0808">Transferase</keyword>
<comment type="function">
    <text evidence="3 17">General (non sugar-specific) component of the phosphoenolpyruvate-dependent sugar phosphotransferase system (sugar PTS). This major carbohydrate active-transport system catalyzes the phosphorylation of incoming sugar substrates concomitantly with their translocation across the cell membrane. Enzyme I transfers the phosphoryl group from phosphoenolpyruvate (PEP) to the phosphoryl carrier protein (HPr).</text>
</comment>
<dbReference type="PRINTS" id="PR01736">
    <property type="entry name" value="PHPHTRNFRASE"/>
</dbReference>
<comment type="catalytic activity">
    <reaction evidence="1 17">
        <text>L-histidyl-[protein] + phosphoenolpyruvate = N(pros)-phospho-L-histidyl-[protein] + pyruvate</text>
        <dbReference type="Rhea" id="RHEA:23880"/>
        <dbReference type="Rhea" id="RHEA-COMP:9745"/>
        <dbReference type="Rhea" id="RHEA-COMP:9746"/>
        <dbReference type="ChEBI" id="CHEBI:15361"/>
        <dbReference type="ChEBI" id="CHEBI:29979"/>
        <dbReference type="ChEBI" id="CHEBI:58702"/>
        <dbReference type="ChEBI" id="CHEBI:64837"/>
        <dbReference type="EC" id="2.7.3.9"/>
    </reaction>
</comment>